<dbReference type="Gene3D" id="3.40.50.1240">
    <property type="entry name" value="Phosphoglycerate mutase-like"/>
    <property type="match status" value="1"/>
</dbReference>
<comment type="caution">
    <text evidence="3">The sequence shown here is derived from an EMBL/GenBank/DDBJ whole genome shotgun (WGS) entry which is preliminary data.</text>
</comment>
<dbReference type="OrthoDB" id="9810154at2"/>
<dbReference type="InterPro" id="IPR029033">
    <property type="entry name" value="His_PPase_superfam"/>
</dbReference>
<evidence type="ECO:0000256" key="2">
    <source>
        <dbReference type="PIRSR" id="PIRSR613078-2"/>
    </source>
</evidence>
<keyword evidence="4" id="KW-1185">Reference proteome</keyword>
<organism evidence="3 4">
    <name type="scientific">Pseudoscardovia radai</name>
    <dbReference type="NCBI Taxonomy" id="987066"/>
    <lineage>
        <taxon>Bacteria</taxon>
        <taxon>Bacillati</taxon>
        <taxon>Actinomycetota</taxon>
        <taxon>Actinomycetes</taxon>
        <taxon>Bifidobacteriales</taxon>
        <taxon>Bifidobacteriaceae</taxon>
        <taxon>Pseudoscardovia</taxon>
    </lineage>
</organism>
<reference evidence="3 4" key="1">
    <citation type="journal article" date="2017" name="BMC Genomics">
        <title>Comparative genomic and phylogenomic analyses of the Bifidobacteriaceae family.</title>
        <authorList>
            <person name="Lugli G.A."/>
            <person name="Milani C."/>
            <person name="Turroni F."/>
            <person name="Duranti S."/>
            <person name="Mancabelli L."/>
            <person name="Mangifesta M."/>
            <person name="Ferrario C."/>
            <person name="Modesto M."/>
            <person name="Mattarelli P."/>
            <person name="Jiri K."/>
            <person name="van Sinderen D."/>
            <person name="Ventura M."/>
        </authorList>
    </citation>
    <scope>NUCLEOTIDE SEQUENCE [LARGE SCALE GENOMIC DNA]</scope>
    <source>
        <strain evidence="3 4">DSM 24742</strain>
    </source>
</reference>
<dbReference type="SUPFAM" id="SSF53254">
    <property type="entry name" value="Phosphoglycerate mutase-like"/>
    <property type="match status" value="1"/>
</dbReference>
<keyword evidence="1" id="KW-0378">Hydrolase</keyword>
<name>A0A261EXD0_9BIFI</name>
<dbReference type="InterPro" id="IPR013078">
    <property type="entry name" value="His_Pase_superF_clade-1"/>
</dbReference>
<evidence type="ECO:0000313" key="3">
    <source>
        <dbReference type="EMBL" id="OZG51508.1"/>
    </source>
</evidence>
<evidence type="ECO:0000313" key="4">
    <source>
        <dbReference type="Proteomes" id="UP000216725"/>
    </source>
</evidence>
<feature type="binding site" evidence="2">
    <location>
        <position position="71"/>
    </location>
    <ligand>
        <name>substrate</name>
    </ligand>
</feature>
<protein>
    <submittedName>
        <fullName evidence="3">Phosphoglycerate mutase</fullName>
    </submittedName>
</protein>
<dbReference type="AlphaFoldDB" id="A0A261EXD0"/>
<dbReference type="InterPro" id="IPR051021">
    <property type="entry name" value="Mito_Ser/Thr_phosphatase"/>
</dbReference>
<dbReference type="SMART" id="SM00855">
    <property type="entry name" value="PGAM"/>
    <property type="match status" value="1"/>
</dbReference>
<sequence length="185" mass="20249">MVNLKKIGKQAADVPHVLVLMRHGKAEAMSQGGDAERELTDKGRKQAKRMAKALEEMGLVPDVIASSAATRARQTTDRMLQVFGDKPTVAYHMDLYEGGMQALLDEMDHTKPTHRVLLIVCHEPTVSEAAQWLVDPDQGKPQVLGEMRLGFSPASVAILGSDKPFAEWGLHEGRPLAFVRAGDLD</sequence>
<dbReference type="Proteomes" id="UP000216725">
    <property type="component" value="Unassembled WGS sequence"/>
</dbReference>
<dbReference type="PANTHER" id="PTHR20935">
    <property type="entry name" value="PHOSPHOGLYCERATE MUTASE-RELATED"/>
    <property type="match status" value="1"/>
</dbReference>
<dbReference type="PANTHER" id="PTHR20935:SF1">
    <property type="entry name" value="SLL1549 PROTEIN"/>
    <property type="match status" value="1"/>
</dbReference>
<dbReference type="GO" id="GO:0016787">
    <property type="term" value="F:hydrolase activity"/>
    <property type="evidence" value="ECO:0007669"/>
    <property type="project" value="UniProtKB-KW"/>
</dbReference>
<gene>
    <name evidence="3" type="ORF">PSRA_1143</name>
</gene>
<proteinExistence type="predicted"/>
<dbReference type="CDD" id="cd07067">
    <property type="entry name" value="HP_PGM_like"/>
    <property type="match status" value="1"/>
</dbReference>
<dbReference type="Pfam" id="PF00300">
    <property type="entry name" value="His_Phos_1"/>
    <property type="match status" value="1"/>
</dbReference>
<evidence type="ECO:0000256" key="1">
    <source>
        <dbReference type="ARBA" id="ARBA00022801"/>
    </source>
</evidence>
<dbReference type="RefSeq" id="WP_094660952.1">
    <property type="nucleotide sequence ID" value="NZ_MWWR01000008.1"/>
</dbReference>
<dbReference type="EMBL" id="MWWR01000008">
    <property type="protein sequence ID" value="OZG51508.1"/>
    <property type="molecule type" value="Genomic_DNA"/>
</dbReference>
<accession>A0A261EXD0</accession>